<feature type="compositionally biased region" description="Polar residues" evidence="1">
    <location>
        <begin position="85"/>
        <end position="94"/>
    </location>
</feature>
<name>A0AAV7UZ09_PLEWA</name>
<proteinExistence type="predicted"/>
<reference evidence="2" key="1">
    <citation type="journal article" date="2022" name="bioRxiv">
        <title>Sequencing and chromosome-scale assembly of the giantPleurodeles waltlgenome.</title>
        <authorList>
            <person name="Brown T."/>
            <person name="Elewa A."/>
            <person name="Iarovenko S."/>
            <person name="Subramanian E."/>
            <person name="Araus A.J."/>
            <person name="Petzold A."/>
            <person name="Susuki M."/>
            <person name="Suzuki K.-i.T."/>
            <person name="Hayashi T."/>
            <person name="Toyoda A."/>
            <person name="Oliveira C."/>
            <person name="Osipova E."/>
            <person name="Leigh N.D."/>
            <person name="Simon A."/>
            <person name="Yun M.H."/>
        </authorList>
    </citation>
    <scope>NUCLEOTIDE SEQUENCE</scope>
    <source>
        <strain evidence="2">20211129_DDA</strain>
        <tissue evidence="2">Liver</tissue>
    </source>
</reference>
<feature type="region of interest" description="Disordered" evidence="1">
    <location>
        <begin position="1"/>
        <end position="108"/>
    </location>
</feature>
<comment type="caution">
    <text evidence="2">The sequence shown here is derived from an EMBL/GenBank/DDBJ whole genome shotgun (WGS) entry which is preliminary data.</text>
</comment>
<keyword evidence="3" id="KW-1185">Reference proteome</keyword>
<gene>
    <name evidence="2" type="ORF">NDU88_003647</name>
</gene>
<dbReference type="AlphaFoldDB" id="A0AAV7UZ09"/>
<feature type="compositionally biased region" description="Low complexity" evidence="1">
    <location>
        <begin position="67"/>
        <end position="76"/>
    </location>
</feature>
<evidence type="ECO:0000313" key="3">
    <source>
        <dbReference type="Proteomes" id="UP001066276"/>
    </source>
</evidence>
<evidence type="ECO:0000256" key="1">
    <source>
        <dbReference type="SAM" id="MobiDB-lite"/>
    </source>
</evidence>
<dbReference type="EMBL" id="JANPWB010000004">
    <property type="protein sequence ID" value="KAJ1194358.1"/>
    <property type="molecule type" value="Genomic_DNA"/>
</dbReference>
<organism evidence="2 3">
    <name type="scientific">Pleurodeles waltl</name>
    <name type="common">Iberian ribbed newt</name>
    <dbReference type="NCBI Taxonomy" id="8319"/>
    <lineage>
        <taxon>Eukaryota</taxon>
        <taxon>Metazoa</taxon>
        <taxon>Chordata</taxon>
        <taxon>Craniata</taxon>
        <taxon>Vertebrata</taxon>
        <taxon>Euteleostomi</taxon>
        <taxon>Amphibia</taxon>
        <taxon>Batrachia</taxon>
        <taxon>Caudata</taxon>
        <taxon>Salamandroidea</taxon>
        <taxon>Salamandridae</taxon>
        <taxon>Pleurodelinae</taxon>
        <taxon>Pleurodeles</taxon>
    </lineage>
</organism>
<evidence type="ECO:0000313" key="2">
    <source>
        <dbReference type="EMBL" id="KAJ1194358.1"/>
    </source>
</evidence>
<sequence>MYNKTPRNLCALPAAGSKSTPGAGAARKQARDRGGTPSGPHGDSSPDLHPPLWAGGGSRRKAKATTPSFPRRAPVSPSVPPIRQTPPQGKTTPAASWRGRNCCGRAHSRPAGLTALWSIRRGPGRGSRPTHGANCPSPVVILPQDLPRGEAPLITRPQPRHATVPRSSPRLVEGGESPYVRYPGEEGGGGARGGAEKNMGLTPSRGGSLPAPRTHLSSRIRSRDQPGAADKMVAAAFSSGPHRNSTSARPPDRTWSRQ</sequence>
<dbReference type="Proteomes" id="UP001066276">
    <property type="component" value="Chromosome 2_2"/>
</dbReference>
<protein>
    <submittedName>
        <fullName evidence="2">Uncharacterized protein</fullName>
    </submittedName>
</protein>
<accession>A0AAV7UZ09</accession>
<feature type="region of interest" description="Disordered" evidence="1">
    <location>
        <begin position="149"/>
        <end position="258"/>
    </location>
</feature>